<evidence type="ECO:0000313" key="2">
    <source>
        <dbReference type="Proteomes" id="UP001652624"/>
    </source>
</evidence>
<gene>
    <name evidence="3" type="primary">LOC103122213</name>
</gene>
<dbReference type="OrthoDB" id="9837366at2759"/>
<dbReference type="SUPFAM" id="SSF54452">
    <property type="entry name" value="MHC antigen-recognition domain"/>
    <property type="match status" value="1"/>
</dbReference>
<keyword evidence="2" id="KW-1185">Reference proteome</keyword>
<organism evidence="2 3">
    <name type="scientific">Erinaceus europaeus</name>
    <name type="common">Western European hedgehog</name>
    <dbReference type="NCBI Taxonomy" id="9365"/>
    <lineage>
        <taxon>Eukaryota</taxon>
        <taxon>Metazoa</taxon>
        <taxon>Chordata</taxon>
        <taxon>Craniata</taxon>
        <taxon>Vertebrata</taxon>
        <taxon>Euteleostomi</taxon>
        <taxon>Mammalia</taxon>
        <taxon>Eutheria</taxon>
        <taxon>Laurasiatheria</taxon>
        <taxon>Eulipotyphla</taxon>
        <taxon>Erinaceidae</taxon>
        <taxon>Erinaceinae</taxon>
        <taxon>Erinaceus</taxon>
    </lineage>
</organism>
<dbReference type="GeneID" id="103122213"/>
<dbReference type="InterPro" id="IPR037055">
    <property type="entry name" value="MHC_I-like_Ag-recog_sf"/>
</dbReference>
<protein>
    <submittedName>
        <fullName evidence="3">MHC class I polypeptide-related sequence B-like</fullName>
    </submittedName>
</protein>
<dbReference type="InterPro" id="IPR011162">
    <property type="entry name" value="MHC_I/II-like_Ag-recog"/>
</dbReference>
<dbReference type="Proteomes" id="UP001652624">
    <property type="component" value="Chromosome 4"/>
</dbReference>
<proteinExistence type="predicted"/>
<dbReference type="RefSeq" id="XP_016047895.2">
    <property type="nucleotide sequence ID" value="XM_016192409.2"/>
</dbReference>
<accession>A0A1S3WNG1</accession>
<reference evidence="3" key="1">
    <citation type="submission" date="2025-08" db="UniProtKB">
        <authorList>
            <consortium name="RefSeq"/>
        </authorList>
    </citation>
    <scope>IDENTIFICATION</scope>
</reference>
<evidence type="ECO:0000256" key="1">
    <source>
        <dbReference type="ARBA" id="ARBA00023180"/>
    </source>
</evidence>
<dbReference type="AlphaFoldDB" id="A0A1S3WNG1"/>
<feature type="non-terminal residue" evidence="3">
    <location>
        <position position="1"/>
    </location>
</feature>
<name>A0A1S3WNG1_ERIEU</name>
<dbReference type="InParanoid" id="A0A1S3WNG1"/>
<sequence>QDGSVQSRIFAEEHLDGQSILLYDSEKGVAEPRRQWATLFGDTLNTEIAGLTDIWEDLGMALAAFMTFQDQKKASLASTHGSMSVNPSSGSLPEGLEELGCMMPNRLGEGLWGE</sequence>
<dbReference type="Gene3D" id="3.30.500.10">
    <property type="entry name" value="MHC class I-like antigen recognition-like"/>
    <property type="match status" value="1"/>
</dbReference>
<keyword evidence="1" id="KW-0325">Glycoprotein</keyword>
<dbReference type="eggNOG" id="ENOG502RU00">
    <property type="taxonomic scope" value="Eukaryota"/>
</dbReference>
<evidence type="ECO:0000313" key="3">
    <source>
        <dbReference type="RefSeq" id="XP_016047895.2"/>
    </source>
</evidence>